<keyword evidence="2" id="KW-1185">Reference proteome</keyword>
<dbReference type="PANTHER" id="PTHR41247">
    <property type="entry name" value="HTH-TYPE TRANSCRIPTIONAL REPRESSOR YCNK"/>
    <property type="match status" value="1"/>
</dbReference>
<evidence type="ECO:0000313" key="2">
    <source>
        <dbReference type="Proteomes" id="UP000199467"/>
    </source>
</evidence>
<dbReference type="Pfam" id="PF05573">
    <property type="entry name" value="NosL"/>
    <property type="match status" value="1"/>
</dbReference>
<dbReference type="GeneID" id="84609377"/>
<organism evidence="1 2">
    <name type="scientific">Ectopseudomonas chengduensis</name>
    <dbReference type="NCBI Taxonomy" id="489632"/>
    <lineage>
        <taxon>Bacteria</taxon>
        <taxon>Pseudomonadati</taxon>
        <taxon>Pseudomonadota</taxon>
        <taxon>Gammaproteobacteria</taxon>
        <taxon>Pseudomonadales</taxon>
        <taxon>Pseudomonadaceae</taxon>
        <taxon>Ectopseudomonas</taxon>
    </lineage>
</organism>
<proteinExistence type="predicted"/>
<dbReference type="Proteomes" id="UP000199467">
    <property type="component" value="Unassembled WGS sequence"/>
</dbReference>
<dbReference type="Gene3D" id="3.30.70.2050">
    <property type="match status" value="1"/>
</dbReference>
<sequence length="190" mass="20886">MNNLYRTGGQALLAMLLAFGLAACGDKQEVQQSLDPVAFHESDECHVCGMIIADFPGPKGQAVDKAGVKKFCSTAEMLGWYLQPENKLLDAKLYVHDMGKSEWAHPSDEHLIDARTAWYVAGTPLKGAMGVSLASFADEQQAQQLAAEHGGRVLRFEEIDHAVLQQGADMQHHDMHEHMSETEHNDHAGH</sequence>
<dbReference type="PROSITE" id="PS51257">
    <property type="entry name" value="PROKAR_LIPOPROTEIN"/>
    <property type="match status" value="1"/>
</dbReference>
<evidence type="ECO:0000313" key="1">
    <source>
        <dbReference type="EMBL" id="SDD38905.1"/>
    </source>
</evidence>
<dbReference type="Gene3D" id="3.30.70.2060">
    <property type="match status" value="1"/>
</dbReference>
<dbReference type="SUPFAM" id="SSF160387">
    <property type="entry name" value="NosL/MerB-like"/>
    <property type="match status" value="1"/>
</dbReference>
<dbReference type="PANTHER" id="PTHR41247:SF1">
    <property type="entry name" value="HTH-TYPE TRANSCRIPTIONAL REPRESSOR YCNK"/>
    <property type="match status" value="1"/>
</dbReference>
<name>A0A1G6UEB3_9GAMM</name>
<gene>
    <name evidence="1" type="ORF">SAMN05216576_115111</name>
</gene>
<dbReference type="AlphaFoldDB" id="A0A1G6UEB3"/>
<reference evidence="2" key="1">
    <citation type="submission" date="2016-10" db="EMBL/GenBank/DDBJ databases">
        <authorList>
            <person name="Varghese N."/>
            <person name="Submissions S."/>
        </authorList>
    </citation>
    <scope>NUCLEOTIDE SEQUENCE [LARGE SCALE GENOMIC DNA]</scope>
    <source>
        <strain evidence="2">DSM 26382</strain>
    </source>
</reference>
<accession>A0A1G6UEB3</accession>
<dbReference type="RefSeq" id="WP_058077829.1">
    <property type="nucleotide sequence ID" value="NZ_FMZQ01000015.1"/>
</dbReference>
<dbReference type="InterPro" id="IPR008719">
    <property type="entry name" value="N2O_reductase_NosL"/>
</dbReference>
<protein>
    <submittedName>
        <fullName evidence="1">Copper chaperone NosL</fullName>
    </submittedName>
</protein>
<dbReference type="EMBL" id="FMZQ01000015">
    <property type="protein sequence ID" value="SDD38905.1"/>
    <property type="molecule type" value="Genomic_DNA"/>
</dbReference>